<keyword evidence="3" id="KW-1185">Reference proteome</keyword>
<sequence length="388" mass="40847">MSTSSSRRRHTCSQRLCRTRMPAASAVGAHPGTAGGSASTTLLSMHWLSSRPSSTSPPRSTIVGSRARTHSAVGRPKGKMPQPARNGLGVVEVPFVRPHSSLAAAAGYGPPPIDDDAPRADRRVAAPRPEDDATCARKEELLREWDAPPGANGGGTPAEEDGPPRRLVQKWESGGRPSSPTTYGETPAKRSARGRKEKGAVLRLWLGEPASSSSSPSASLAMAGALGDRALVDPGAGALGGRIRSADRRSPDGTSLGGCWSQSAGRGTKGSTGCRRASGTKPVSGARTASHKMRSNRSTGSDRRVARPGAASPGSCGGPRTGDGAPECQRGVCLSAVGPPFVGPPVRWDRLTWFRRGVGEQFPQRESCEPRQRWRRRLRLCVRRPSAR</sequence>
<feature type="compositionally biased region" description="Basic and acidic residues" evidence="1">
    <location>
        <begin position="116"/>
        <end position="146"/>
    </location>
</feature>
<feature type="region of interest" description="Disordered" evidence="1">
    <location>
        <begin position="48"/>
        <end position="85"/>
    </location>
</feature>
<dbReference type="Proteomes" id="UP001586593">
    <property type="component" value="Unassembled WGS sequence"/>
</dbReference>
<accession>A0ABR3VST4</accession>
<protein>
    <submittedName>
        <fullName evidence="2">Uncharacterized protein</fullName>
    </submittedName>
</protein>
<name>A0ABR3VST4_9PEZI</name>
<reference evidence="2 3" key="1">
    <citation type="journal article" date="2024" name="Commun. Biol.">
        <title>Comparative genomic analysis of thermophilic fungi reveals convergent evolutionary adaptations and gene losses.</title>
        <authorList>
            <person name="Steindorff A.S."/>
            <person name="Aguilar-Pontes M.V."/>
            <person name="Robinson A.J."/>
            <person name="Andreopoulos B."/>
            <person name="LaButti K."/>
            <person name="Kuo A."/>
            <person name="Mondo S."/>
            <person name="Riley R."/>
            <person name="Otillar R."/>
            <person name="Haridas S."/>
            <person name="Lipzen A."/>
            <person name="Grimwood J."/>
            <person name="Schmutz J."/>
            <person name="Clum A."/>
            <person name="Reid I.D."/>
            <person name="Moisan M.C."/>
            <person name="Butler G."/>
            <person name="Nguyen T.T.M."/>
            <person name="Dewar K."/>
            <person name="Conant G."/>
            <person name="Drula E."/>
            <person name="Henrissat B."/>
            <person name="Hansel C."/>
            <person name="Singer S."/>
            <person name="Hutchinson M.I."/>
            <person name="de Vries R.P."/>
            <person name="Natvig D.O."/>
            <person name="Powell A.J."/>
            <person name="Tsang A."/>
            <person name="Grigoriev I.V."/>
        </authorList>
    </citation>
    <scope>NUCLEOTIDE SEQUENCE [LARGE SCALE GENOMIC DNA]</scope>
    <source>
        <strain evidence="2 3">ATCC 24622</strain>
    </source>
</reference>
<evidence type="ECO:0000313" key="3">
    <source>
        <dbReference type="Proteomes" id="UP001586593"/>
    </source>
</evidence>
<feature type="region of interest" description="Disordered" evidence="1">
    <location>
        <begin position="231"/>
        <end position="324"/>
    </location>
</feature>
<comment type="caution">
    <text evidence="2">The sequence shown here is derived from an EMBL/GenBank/DDBJ whole genome shotgun (WGS) entry which is preliminary data.</text>
</comment>
<organism evidence="2 3">
    <name type="scientific">Phialemonium thermophilum</name>
    <dbReference type="NCBI Taxonomy" id="223376"/>
    <lineage>
        <taxon>Eukaryota</taxon>
        <taxon>Fungi</taxon>
        <taxon>Dikarya</taxon>
        <taxon>Ascomycota</taxon>
        <taxon>Pezizomycotina</taxon>
        <taxon>Sordariomycetes</taxon>
        <taxon>Sordariomycetidae</taxon>
        <taxon>Cephalothecales</taxon>
        <taxon>Cephalothecaceae</taxon>
        <taxon>Phialemonium</taxon>
    </lineage>
</organism>
<feature type="compositionally biased region" description="Low complexity" evidence="1">
    <location>
        <begin position="49"/>
        <end position="61"/>
    </location>
</feature>
<evidence type="ECO:0000256" key="1">
    <source>
        <dbReference type="SAM" id="MobiDB-lite"/>
    </source>
</evidence>
<feature type="compositionally biased region" description="Polar residues" evidence="1">
    <location>
        <begin position="260"/>
        <end position="271"/>
    </location>
</feature>
<proteinExistence type="predicted"/>
<dbReference type="EMBL" id="JAZHXJ010001509">
    <property type="protein sequence ID" value="KAL1844725.1"/>
    <property type="molecule type" value="Genomic_DNA"/>
</dbReference>
<evidence type="ECO:0000313" key="2">
    <source>
        <dbReference type="EMBL" id="KAL1844725.1"/>
    </source>
</evidence>
<feature type="region of interest" description="Disordered" evidence="1">
    <location>
        <begin position="102"/>
        <end position="196"/>
    </location>
</feature>
<gene>
    <name evidence="2" type="ORF">VTK73DRAFT_1964</name>
</gene>